<dbReference type="PROSITE" id="PS50975">
    <property type="entry name" value="ATP_GRASP"/>
    <property type="match status" value="2"/>
</dbReference>
<dbReference type="Pfam" id="PF13535">
    <property type="entry name" value="ATP-grasp_4"/>
    <property type="match status" value="1"/>
</dbReference>
<accession>A0A0G0IT74</accession>
<dbReference type="Gene3D" id="3.30.470.20">
    <property type="entry name" value="ATP-grasp fold, B domain"/>
    <property type="match status" value="2"/>
</dbReference>
<dbReference type="Pfam" id="PF07478">
    <property type="entry name" value="Dala_Dala_lig_C"/>
    <property type="match status" value="1"/>
</dbReference>
<dbReference type="Gene3D" id="3.30.1490.20">
    <property type="entry name" value="ATP-grasp fold, A domain"/>
    <property type="match status" value="1"/>
</dbReference>
<dbReference type="GO" id="GO:0008716">
    <property type="term" value="F:D-alanine-D-alanine ligase activity"/>
    <property type="evidence" value="ECO:0007669"/>
    <property type="project" value="InterPro"/>
</dbReference>
<dbReference type="SUPFAM" id="SSF56059">
    <property type="entry name" value="Glutathione synthetase ATP-binding domain-like"/>
    <property type="match status" value="2"/>
</dbReference>
<evidence type="ECO:0000256" key="3">
    <source>
        <dbReference type="ARBA" id="ARBA00022840"/>
    </source>
</evidence>
<comment type="caution">
    <text evidence="7">The sequence shown here is derived from an EMBL/GenBank/DDBJ whole genome shotgun (WGS) entry which is preliminary data.</text>
</comment>
<evidence type="ECO:0000259" key="6">
    <source>
        <dbReference type="PROSITE" id="PS50975"/>
    </source>
</evidence>
<evidence type="ECO:0000256" key="5">
    <source>
        <dbReference type="PROSITE-ProRule" id="PRU00409"/>
    </source>
</evidence>
<dbReference type="InterPro" id="IPR011095">
    <property type="entry name" value="Dala_Dala_lig_C"/>
</dbReference>
<dbReference type="InterPro" id="IPR011761">
    <property type="entry name" value="ATP-grasp"/>
</dbReference>
<keyword evidence="4" id="KW-0961">Cell wall biogenesis/degradation</keyword>
<organism evidence="7 8">
    <name type="scientific">Candidatus Magasanikbacteria bacterium GW2011_GWC2_37_14</name>
    <dbReference type="NCBI Taxonomy" id="1619046"/>
    <lineage>
        <taxon>Bacteria</taxon>
        <taxon>Candidatus Magasanikiibacteriota</taxon>
    </lineage>
</organism>
<dbReference type="Gene3D" id="3.40.50.20">
    <property type="match status" value="1"/>
</dbReference>
<dbReference type="GO" id="GO:0071555">
    <property type="term" value="P:cell wall organization"/>
    <property type="evidence" value="ECO:0007669"/>
    <property type="project" value="UniProtKB-KW"/>
</dbReference>
<evidence type="ECO:0000256" key="2">
    <source>
        <dbReference type="ARBA" id="ARBA00022741"/>
    </source>
</evidence>
<dbReference type="EMBL" id="LBSX01000010">
    <property type="protein sequence ID" value="KKQ27359.1"/>
    <property type="molecule type" value="Genomic_DNA"/>
</dbReference>
<feature type="domain" description="ATP-grasp" evidence="6">
    <location>
        <begin position="571"/>
        <end position="785"/>
    </location>
</feature>
<dbReference type="STRING" id="1619046.US42_C0010G0006"/>
<dbReference type="Proteomes" id="UP000034849">
    <property type="component" value="Unassembled WGS sequence"/>
</dbReference>
<evidence type="ECO:0000313" key="8">
    <source>
        <dbReference type="Proteomes" id="UP000034849"/>
    </source>
</evidence>
<name>A0A0G0IT74_9BACT</name>
<dbReference type="SUPFAM" id="SSF52440">
    <property type="entry name" value="PreATP-grasp domain"/>
    <property type="match status" value="1"/>
</dbReference>
<dbReference type="InterPro" id="IPR013815">
    <property type="entry name" value="ATP_grasp_subdomain_1"/>
</dbReference>
<reference evidence="7 8" key="1">
    <citation type="journal article" date="2015" name="Nature">
        <title>rRNA introns, odd ribosomes, and small enigmatic genomes across a large radiation of phyla.</title>
        <authorList>
            <person name="Brown C.T."/>
            <person name="Hug L.A."/>
            <person name="Thomas B.C."/>
            <person name="Sharon I."/>
            <person name="Castelle C.J."/>
            <person name="Singh A."/>
            <person name="Wilkins M.J."/>
            <person name="Williams K.H."/>
            <person name="Banfield J.F."/>
        </authorList>
    </citation>
    <scope>NUCLEOTIDE SEQUENCE [LARGE SCALE GENOMIC DNA]</scope>
</reference>
<proteinExistence type="predicted"/>
<dbReference type="GO" id="GO:0046872">
    <property type="term" value="F:metal ion binding"/>
    <property type="evidence" value="ECO:0007669"/>
    <property type="project" value="InterPro"/>
</dbReference>
<dbReference type="Pfam" id="PF18130">
    <property type="entry name" value="ATPgrasp_N"/>
    <property type="match status" value="1"/>
</dbReference>
<dbReference type="PANTHER" id="PTHR43585:SF2">
    <property type="entry name" value="ATP-GRASP ENZYME FSQD"/>
    <property type="match status" value="1"/>
</dbReference>
<sequence length="798" mass="91617">MENNLELNGKTILLVNTGTAKKKFIIQKLKKLGLYLIVLNKEKNWAHPYVDEWILADNFNHNEAIKAVDAYIKNDQNRKIDGVVTFWEDDVLLTSKIVERFNFIGIPYTIAKQVRNKFLFREFCEKNNIKAPKHKLIKNTDDLENIANNFNFPLVIKPAFGASSAFVVKTENKDDLINTYNYIKKNISTETESALSDGLDIFVEEYLDGDEVDIDILLQNGKIKFFTVSDNFNKDWEQFFVDSGQSIPSTLPHHNQNGLVELAEEILEKLGIQNGCIHFEGKATSRGPFPIEVNMRMGGDYVYSYNKAAWDLDLIENSIKICLGQYIKIPKQNLPKKYIIGWDLHPEYSGLLVELNVDDELKRKKYFEEINLYKDVGEPILMPPEGYESLGWLTVSGENFLDAQDNLKDALNYIKYKVVKFDEGSSLGKTSRRNRLSAAVITKNKLIKSAKIERLKRSTLEGQRNLHIGILSRSFENEISDQYSMNEIENFSTILKNKGYKTSIFLAADPIKTATELQQSSVDVVLNLCEEINGSNIYEPHMAAILDLLQIPYTGSDYLALSLCMDKIKMKKLLNYHDIPTANWDYVTSVDEEIDSSLKYPLIVKPSNKDGSVGITINSVVINEQQLREQIKIIINEYHSAALVEEYIEGEEYDACILGNDDNNLRVMPLTRIMFDKMPPGNWNFYPYEMKWGNHPTYNENNVTLECPAKTDKRLQALITEIAIDTYRILGCRDYGRVEFRVDKEGNPFVIEINPNPTLDTENDFVDSAKLINLEYADLIEEIIWLAIEREKEKFIKK</sequence>
<feature type="domain" description="ATP-grasp" evidence="6">
    <location>
        <begin position="121"/>
        <end position="323"/>
    </location>
</feature>
<protein>
    <submittedName>
        <fullName evidence="7">D-alanine-D-alanine ligase-like protein</fullName>
    </submittedName>
</protein>
<evidence type="ECO:0000256" key="4">
    <source>
        <dbReference type="ARBA" id="ARBA00023316"/>
    </source>
</evidence>
<evidence type="ECO:0000313" key="7">
    <source>
        <dbReference type="EMBL" id="KKQ27359.1"/>
    </source>
</evidence>
<dbReference type="GO" id="GO:0005524">
    <property type="term" value="F:ATP binding"/>
    <property type="evidence" value="ECO:0007669"/>
    <property type="project" value="UniProtKB-UniRule"/>
</dbReference>
<keyword evidence="1 7" id="KW-0436">Ligase</keyword>
<gene>
    <name evidence="7" type="ORF">US42_C0010G0006</name>
</gene>
<evidence type="ECO:0000256" key="1">
    <source>
        <dbReference type="ARBA" id="ARBA00022598"/>
    </source>
</evidence>
<dbReference type="InterPro" id="IPR041472">
    <property type="entry name" value="BL00235/CARNS1_N"/>
</dbReference>
<keyword evidence="3 5" id="KW-0067">ATP-binding</keyword>
<dbReference type="AlphaFoldDB" id="A0A0G0IT74"/>
<dbReference type="InterPro" id="IPR016185">
    <property type="entry name" value="PreATP-grasp_dom_sf"/>
</dbReference>
<dbReference type="InterPro" id="IPR052032">
    <property type="entry name" value="ATP-dep_AA_Ligase"/>
</dbReference>
<dbReference type="PANTHER" id="PTHR43585">
    <property type="entry name" value="FUMIPYRROLE BIOSYNTHESIS PROTEIN C"/>
    <property type="match status" value="1"/>
</dbReference>
<keyword evidence="2 5" id="KW-0547">Nucleotide-binding</keyword>